<keyword evidence="5 14" id="KW-1155">Translational shunt</keyword>
<dbReference type="GO" id="GO:0003723">
    <property type="term" value="F:RNA binding"/>
    <property type="evidence" value="ECO:0007669"/>
    <property type="project" value="UniProtKB-UniRule"/>
</dbReference>
<dbReference type="GO" id="GO:0043657">
    <property type="term" value="C:host cell"/>
    <property type="evidence" value="ECO:0007669"/>
    <property type="project" value="GOC"/>
</dbReference>
<evidence type="ECO:0000256" key="10">
    <source>
        <dbReference type="ARBA" id="ARBA00023186"/>
    </source>
</evidence>
<evidence type="ECO:0000313" key="17">
    <source>
        <dbReference type="Proteomes" id="UP000509332"/>
    </source>
</evidence>
<keyword evidence="1 14" id="KW-0813">Transport</keyword>
<feature type="compositionally biased region" description="Basic residues" evidence="15">
    <location>
        <begin position="950"/>
        <end position="959"/>
    </location>
</feature>
<evidence type="ECO:0000256" key="9">
    <source>
        <dbReference type="ARBA" id="ARBA00022995"/>
    </source>
</evidence>
<feature type="compositionally biased region" description="Low complexity" evidence="15">
    <location>
        <begin position="157"/>
        <end position="175"/>
    </location>
</feature>
<keyword evidence="11 14" id="KW-1035">Host cytoplasm</keyword>
<evidence type="ECO:0000256" key="5">
    <source>
        <dbReference type="ARBA" id="ARBA00022586"/>
    </source>
</evidence>
<evidence type="ECO:0000256" key="4">
    <source>
        <dbReference type="ARBA" id="ARBA00022581"/>
    </source>
</evidence>
<feature type="compositionally biased region" description="Basic and acidic residues" evidence="15">
    <location>
        <begin position="253"/>
        <end position="282"/>
    </location>
</feature>
<protein>
    <recommendedName>
        <fullName evidence="14">Shutoff protein</fullName>
    </recommendedName>
    <alternativeName>
        <fullName evidence="14">100 kDa protein</fullName>
        <shortName evidence="14">p100K</shortName>
    </alternativeName>
    <alternativeName>
        <fullName evidence="14">100K-chaperone protein</fullName>
    </alternativeName>
    <alternativeName>
        <fullName evidence="14">L4-100K</fullName>
    </alternativeName>
    <alternativeName>
        <fullName evidence="14">Shutoff protein 100K</fullName>
    </alternativeName>
</protein>
<dbReference type="HAMAP" id="MF_04060">
    <property type="entry name" value="ADV_SHUT"/>
    <property type="match status" value="1"/>
</dbReference>
<comment type="PTM">
    <text evidence="14">Methylated. Asymmetric dimethylation by host PRMT1 of the Arg/Gly-rich region may regulate shutoff protein binding to hexon and promote the capsid assembly in the nucleus.</text>
</comment>
<comment type="subcellular location">
    <subcellularLocation>
        <location evidence="14">Host cytoplasm</location>
    </subcellularLocation>
</comment>
<gene>
    <name evidence="14" type="primary">L4</name>
</gene>
<evidence type="ECO:0000313" key="16">
    <source>
        <dbReference type="EMBL" id="QGY64368.1"/>
    </source>
</evidence>
<comment type="induction">
    <text evidence="14">Expressed in the late phase of the viral replicative cycle.</text>
</comment>
<organism evidence="16 17">
    <name type="scientific">Human mastadenovirus C</name>
    <dbReference type="NCBI Taxonomy" id="129951"/>
    <lineage>
        <taxon>Viruses</taxon>
        <taxon>Varidnaviria</taxon>
        <taxon>Bamfordvirae</taxon>
        <taxon>Preplasmiviricota</taxon>
        <taxon>Polisuviricotina</taxon>
        <taxon>Pharingeaviricetes</taxon>
        <taxon>Rowavirales</taxon>
        <taxon>Adenoviridae</taxon>
        <taxon>Mastadenovirus</taxon>
        <taxon>Mastadenovirus caesari</taxon>
    </lineage>
</organism>
<dbReference type="GO" id="GO:0019060">
    <property type="term" value="P:intracellular transport of viral protein in host cell"/>
    <property type="evidence" value="ECO:0007669"/>
    <property type="project" value="UniProtKB-UniRule"/>
</dbReference>
<evidence type="ECO:0000256" key="3">
    <source>
        <dbReference type="ARBA" id="ARBA00022553"/>
    </source>
</evidence>
<feature type="compositionally biased region" description="Basic and acidic residues" evidence="15">
    <location>
        <begin position="938"/>
        <end position="949"/>
    </location>
</feature>
<comment type="function">
    <text evidence="14">Protein that inhibits host translation while promoting late viral translation by ribosome shunting. Blocks host cap-dependent translation by binding to eIF4G, displacing MKNK1 from cap initiation complexes and preventing EIF4E phosphorylation. Binds to the tripartite leader sequence of viral late mRNAs and recruits host eIF4G, PABPC1/poly-A binding protein and 40S ribosomes subunits on viral mRNAs, allowing ribosome shunting and efficient translation of late viral mRNAs even though conventional translation via ribosome scanning from the cap has been shut off in the host cell. During assembly, acts as a chaperone protein that helps hexon proteins assembly into trimers.</text>
</comment>
<evidence type="ECO:0000256" key="13">
    <source>
        <dbReference type="ARBA" id="ARBA00023325"/>
    </source>
</evidence>
<feature type="region of interest" description="Disordered" evidence="15">
    <location>
        <begin position="213"/>
        <end position="282"/>
    </location>
</feature>
<evidence type="ECO:0000256" key="14">
    <source>
        <dbReference type="HAMAP-Rule" id="MF_04060"/>
    </source>
</evidence>
<dbReference type="InterPro" id="IPR003381">
    <property type="entry name" value="L4"/>
</dbReference>
<keyword evidence="13 14" id="KW-1075">Inhibition of eukaryotic host translation factors by virus</keyword>
<feature type="modified residue" description="Phosphotyrosine; by host" evidence="14">
    <location>
        <position position="876"/>
    </location>
</feature>
<keyword evidence="4 14" id="KW-0945">Host-virus interaction</keyword>
<dbReference type="GO" id="GO:0030430">
    <property type="term" value="C:host cell cytoplasm"/>
    <property type="evidence" value="ECO:0007669"/>
    <property type="project" value="UniProtKB-SubCell"/>
</dbReference>
<evidence type="ECO:0000256" key="12">
    <source>
        <dbReference type="ARBA" id="ARBA00023247"/>
    </source>
</evidence>
<sequence length="1067" mass="117221">MPFSHADTIGRLSGFITVLSLSASLGSSSSSCIRIPRATGSSSFSRRTVRLPPLPCLISTGGLLKPTICSATSSLSSSLSTITSGDGGRSGLGDGRFFFFLGALAKSAAEVDGRGLGVRGTNASCDESSSSSDSRRRLSRFFGGARGGGGDGDMEDVSSMVGGRRAAPRPRSGVVSRCSSSRLAISFSYRQKKIMESVEKEDSLTAPSEFATTASTDAANAPTTFPVEAPPLEEEEVTIEQDPGFVSEDDEDRSVPTEDKKQDQDDAEANKEQVGRGDERHGDYLDVGDDVLLKHLQRQCAIICDALQERSDVPLAIADVSLAYERHLFSPRVPPKRQENGTCEPNPRLNFYPVFAVPEVLATYHIFFQNCKIPLSCRANRSRADKQLALRQGAVIPDIASLDEVPKIFEGLGRDEKRAANALQQENSENESHCGVLVELEGDNARLAVLKRSIEVTHFAYPALNLPPKVMSTVMSELIVRRAQPLERDANLQEQTEEGLPAVGDEQLARWLETREPADLEERRKLMMAAVLVTVELECMQRVITDLKEPLKLEETLHYTFRQGYVRQACKISNVELCNLVSYLGILHENRLGQNVLHSTLKGEARRDYVRDCVYLFLCYTWQTAMGVWQQCLEERNLKELQKLLKQNLKDLWTAFNERSVAAHLADIIFPGSLLKTLQQGLPDFTSQSMLQNFRNFILERSGILPATCCALPSDFVPIKYRECPPPLWGHCYLLQLANYLAYHSDIMEDVSGDGLLECHCRCNLCTPHRSLVCNSQLLSESQIIGTFELQGPSPDEKSAAPGLKLTPGLWTSAYLRKFVPEDYHAHEIRFYEDQSRPPNAELTACVITQGHILGQLQAINKARQEFLLRKGRGVYLDPQSGEELNPIPPPPQPYQQQPRALASQDGTQKEAAAAAATHGRGGILGQSGRGGFGRGGGGHDGRLGEPRRGSFRGRRGVRRNTVTLGRIPLAGAPEIGNRSKHGYNLRSSGLTGTAPSLTHLRLGHHWNQGRKVQAAAAVSPRATTAPRLPLVARAQERHSCLLARLWGQHLLRPPLSSLPSRRGLPP</sequence>
<keyword evidence="9 14" id="KW-1190">Host gene expression shutoff by virus</keyword>
<keyword evidence="3 14" id="KW-0597">Phosphoprotein</keyword>
<evidence type="ECO:0000256" key="8">
    <source>
        <dbReference type="ARBA" id="ARBA00022921"/>
    </source>
</evidence>
<dbReference type="GO" id="GO:0039606">
    <property type="term" value="P:symbiont-mediated suppression of host translation initiation"/>
    <property type="evidence" value="ECO:0007669"/>
    <property type="project" value="UniProtKB-KW"/>
</dbReference>
<feature type="modified residue" description="Phosphotyrosine; by host" evidence="14">
    <location>
        <position position="559"/>
    </location>
</feature>
<feature type="region of interest" description="Disordered" evidence="15">
    <location>
        <begin position="119"/>
        <end position="175"/>
    </location>
</feature>
<dbReference type="Proteomes" id="UP000509332">
    <property type="component" value="Segment"/>
</dbReference>
<evidence type="ECO:0000256" key="11">
    <source>
        <dbReference type="ARBA" id="ARBA00023200"/>
    </source>
</evidence>
<accession>A0A7D0PIY0</accession>
<dbReference type="Pfam" id="PF02438">
    <property type="entry name" value="Adeno_100"/>
    <property type="match status" value="1"/>
</dbReference>
<comment type="PTM">
    <text evidence="14">Phosphorylated. Tyrosine phosphorylation enhances preferential binding to tripartite leader mRNAs and allows ribosome shunting.</text>
</comment>
<keyword evidence="2 14" id="KW-0488">Methylation</keyword>
<keyword evidence="7 14" id="KW-0694">RNA-binding</keyword>
<dbReference type="GO" id="GO:0039704">
    <property type="term" value="P:viral translational shunt"/>
    <property type="evidence" value="ECO:0007669"/>
    <property type="project" value="UniProtKB-UniRule"/>
</dbReference>
<comment type="similarity">
    <text evidence="14">Belongs to the adenoviridae shutoff protein family.</text>
</comment>
<evidence type="ECO:0000256" key="15">
    <source>
        <dbReference type="SAM" id="MobiDB-lite"/>
    </source>
</evidence>
<proteinExistence type="evidence at transcript level"/>
<evidence type="ECO:0000256" key="1">
    <source>
        <dbReference type="ARBA" id="ARBA00022448"/>
    </source>
</evidence>
<evidence type="ECO:0000256" key="7">
    <source>
        <dbReference type="ARBA" id="ARBA00022884"/>
    </source>
</evidence>
<keyword evidence="8 14" id="KW-0426">Late protein</keyword>
<dbReference type="EMBL" id="MN628614">
    <property type="protein sequence ID" value="QGY64368.1"/>
    <property type="molecule type" value="Genomic_DNA"/>
</dbReference>
<comment type="PTM">
    <text evidence="14">Might be cleaved by the viral protease.</text>
</comment>
<reference evidence="16 17" key="1">
    <citation type="journal article" date="2020" name="Viruses">
        <title>Genomic Analyses of Potential Novel Recombinant Human Adenovirus C in Brazil.</title>
        <authorList>
            <person name="Tahmasebi R."/>
            <person name="Costa A.C.D."/>
            <person name="Tardy K."/>
            <person name="Tinker R.J."/>
            <person name="Milagres F.A.P."/>
            <person name="Brustulin R."/>
            <person name="Teles M.D.A.R."/>
            <person name="Chagas R.T.D."/>
            <person name="Soares C.V.D.A."/>
            <person name="Watanabe A.S.A."/>
            <person name="Alencar C.S."/>
            <person name="Villanova F."/>
            <person name="Deng X."/>
            <person name="Delwart E."/>
            <person name="Luchs A."/>
            <person name="Leal E."/>
            <person name="Sabino E.C."/>
        </authorList>
    </citation>
    <scope>NUCLEOTIDE SEQUENCE [LARGE SCALE GENOMIC DNA]</scope>
    <source>
        <strain evidence="16">245-Araguaina</strain>
    </source>
</reference>
<feature type="compositionally biased region" description="Polar residues" evidence="15">
    <location>
        <begin position="213"/>
        <end position="223"/>
    </location>
</feature>
<keyword evidence="6 14" id="KW-1193">Eukaryotic host translation shutoff by virus</keyword>
<evidence type="ECO:0000256" key="2">
    <source>
        <dbReference type="ARBA" id="ARBA00022481"/>
    </source>
</evidence>
<keyword evidence="10 14" id="KW-0143">Chaperone</keyword>
<keyword evidence="12 14" id="KW-1262">Eukaryotic host gene expression shutoff by virus</keyword>
<feature type="region of interest" description="Binding to host EIF4G" evidence="14">
    <location>
        <begin position="474"/>
        <end position="539"/>
    </location>
</feature>
<feature type="region of interest" description="Disordered" evidence="15">
    <location>
        <begin position="878"/>
        <end position="961"/>
    </location>
</feature>
<comment type="miscellaneous">
    <text evidence="14">All late proteins expressed from the major late promoter are produced by alternative splicing and alternative polyadenylation of the same gene giving rise to non-overlapping ORFs. A leader sequence is present in the N-terminus of all these mRNAs and is recognized by the viral shutoff protein to provide expression although conventional translation via ribosome scanning from the cap has been shut off in the host cell.</text>
</comment>
<evidence type="ECO:0000256" key="6">
    <source>
        <dbReference type="ARBA" id="ARBA00022809"/>
    </source>
</evidence>
<dbReference type="GO" id="GO:0039657">
    <property type="term" value="P:symbiont-mediated suppression of host gene expression"/>
    <property type="evidence" value="ECO:0007669"/>
    <property type="project" value="UniProtKB-UniRule"/>
</dbReference>
<feature type="compositionally biased region" description="Gly residues" evidence="15">
    <location>
        <begin position="920"/>
        <end position="937"/>
    </location>
</feature>
<name>A0A7D0PIY0_9ADEN</name>
<comment type="subunit">
    <text evidence="14">Monomer. Interacts with hexon protein; this interaction allows chaperoning and trimerization of hexon proteins. Interacts (via N-terminus) with host initiation factor EIF4G (via C-terminus). Interacts (via RRM domain) with viral mRNAs that contain the tripartite leader; this interaction allows ribosome shunting and expression of viral late mRNAs.</text>
</comment>